<name>A0A4S2HDB3_9PROT</name>
<feature type="region of interest" description="Disordered" evidence="1">
    <location>
        <begin position="1"/>
        <end position="54"/>
    </location>
</feature>
<evidence type="ECO:0000313" key="3">
    <source>
        <dbReference type="Proteomes" id="UP000305451"/>
    </source>
</evidence>
<sequence length="127" mass="13968">MEPLTTGRAFASSRLELGVQEPGPQQPARQNPQGQSKVEPSADADTGPFTGEDLHDQVAAIEKLRASVSALESNRLSIDRHEESGHFIYRIINEQTGETIRKWPPDSYLDLVAFLRDGQAGLIDEQA</sequence>
<dbReference type="InterPro" id="IPR035924">
    <property type="entry name" value="FlaG-like_sf"/>
</dbReference>
<reference evidence="2 3" key="1">
    <citation type="journal article" date="2013" name="Int. J. Syst. Evol. Microbiol.">
        <title>Marinicauda pacifica gen. nov., sp. nov., a prosthecate alphaproteobacterium of the family Hyphomonadaceae isolated from deep seawater.</title>
        <authorList>
            <person name="Zhang X.Y."/>
            <person name="Li G.W."/>
            <person name="Wang C.S."/>
            <person name="Zhang Y.J."/>
            <person name="Xu X.W."/>
            <person name="Li H."/>
            <person name="Liu A."/>
            <person name="Liu C."/>
            <person name="Xie B.B."/>
            <person name="Qin Q.L."/>
            <person name="Xu Z."/>
            <person name="Chen X.L."/>
            <person name="Zhou B.C."/>
            <person name="Zhang Y.Z."/>
        </authorList>
    </citation>
    <scope>NUCLEOTIDE SEQUENCE [LARGE SCALE GENOMIC DNA]</scope>
    <source>
        <strain evidence="2 3">P-1 km-3</strain>
    </source>
</reference>
<dbReference type="AlphaFoldDB" id="A0A4S2HDB3"/>
<dbReference type="OrthoDB" id="8481134at2"/>
<organism evidence="2 3">
    <name type="scientific">Marinicauda pacifica</name>
    <dbReference type="NCBI Taxonomy" id="1133559"/>
    <lineage>
        <taxon>Bacteria</taxon>
        <taxon>Pseudomonadati</taxon>
        <taxon>Pseudomonadota</taxon>
        <taxon>Alphaproteobacteria</taxon>
        <taxon>Maricaulales</taxon>
        <taxon>Maricaulaceae</taxon>
        <taxon>Marinicauda</taxon>
    </lineage>
</organism>
<dbReference type="Proteomes" id="UP000305451">
    <property type="component" value="Unassembled WGS sequence"/>
</dbReference>
<dbReference type="Gene3D" id="3.30.160.170">
    <property type="entry name" value="FlaG-like"/>
    <property type="match status" value="1"/>
</dbReference>
<dbReference type="EMBL" id="SRXV01000001">
    <property type="protein sequence ID" value="TGY93833.1"/>
    <property type="molecule type" value="Genomic_DNA"/>
</dbReference>
<gene>
    <name evidence="2" type="ORF">E5162_00630</name>
</gene>
<dbReference type="InterPro" id="IPR005186">
    <property type="entry name" value="FlaG"/>
</dbReference>
<dbReference type="Pfam" id="PF03646">
    <property type="entry name" value="FlaG"/>
    <property type="match status" value="1"/>
</dbReference>
<protein>
    <recommendedName>
        <fullName evidence="4">Flagellar protein FlaG</fullName>
    </recommendedName>
</protein>
<evidence type="ECO:0000256" key="1">
    <source>
        <dbReference type="SAM" id="MobiDB-lite"/>
    </source>
</evidence>
<evidence type="ECO:0000313" key="2">
    <source>
        <dbReference type="EMBL" id="TGY93833.1"/>
    </source>
</evidence>
<comment type="caution">
    <text evidence="2">The sequence shown here is derived from an EMBL/GenBank/DDBJ whole genome shotgun (WGS) entry which is preliminary data.</text>
</comment>
<dbReference type="SUPFAM" id="SSF160214">
    <property type="entry name" value="FlaG-like"/>
    <property type="match status" value="1"/>
</dbReference>
<evidence type="ECO:0008006" key="4">
    <source>
        <dbReference type="Google" id="ProtNLM"/>
    </source>
</evidence>
<feature type="compositionally biased region" description="Polar residues" evidence="1">
    <location>
        <begin position="27"/>
        <end position="38"/>
    </location>
</feature>
<proteinExistence type="predicted"/>
<accession>A0A4S2HDB3</accession>
<keyword evidence="3" id="KW-1185">Reference proteome</keyword>
<dbReference type="RefSeq" id="WP_135943028.1">
    <property type="nucleotide sequence ID" value="NZ_BMEI01000001.1"/>
</dbReference>